<reference evidence="1" key="1">
    <citation type="journal article" date="2014" name="Front. Microbiol.">
        <title>High frequency of phylogenetically diverse reductive dehalogenase-homologous genes in deep subseafloor sedimentary metagenomes.</title>
        <authorList>
            <person name="Kawai M."/>
            <person name="Futagami T."/>
            <person name="Toyoda A."/>
            <person name="Takaki Y."/>
            <person name="Nishi S."/>
            <person name="Hori S."/>
            <person name="Arai W."/>
            <person name="Tsubouchi T."/>
            <person name="Morono Y."/>
            <person name="Uchiyama I."/>
            <person name="Ito T."/>
            <person name="Fujiyama A."/>
            <person name="Inagaki F."/>
            <person name="Takami H."/>
        </authorList>
    </citation>
    <scope>NUCLEOTIDE SEQUENCE</scope>
    <source>
        <strain evidence="1">Expedition CK06-06</strain>
    </source>
</reference>
<proteinExistence type="predicted"/>
<name>X0XKL9_9ZZZZ</name>
<evidence type="ECO:0000313" key="1">
    <source>
        <dbReference type="EMBL" id="GAG43715.1"/>
    </source>
</evidence>
<accession>X0XKL9</accession>
<comment type="caution">
    <text evidence="1">The sequence shown here is derived from an EMBL/GenBank/DDBJ whole genome shotgun (WGS) entry which is preliminary data.</text>
</comment>
<dbReference type="EMBL" id="BARS01055222">
    <property type="protein sequence ID" value="GAG43715.1"/>
    <property type="molecule type" value="Genomic_DNA"/>
</dbReference>
<organism evidence="1">
    <name type="scientific">marine sediment metagenome</name>
    <dbReference type="NCBI Taxonomy" id="412755"/>
    <lineage>
        <taxon>unclassified sequences</taxon>
        <taxon>metagenomes</taxon>
        <taxon>ecological metagenomes</taxon>
    </lineage>
</organism>
<dbReference type="AlphaFoldDB" id="X0XKL9"/>
<sequence>MTVTDGAYISVLENKLIQAERSLHEFKSIFQHWTKTIPEEHNEYITAPEEDCTD</sequence>
<gene>
    <name evidence="1" type="ORF">S01H1_81586</name>
</gene>
<protein>
    <submittedName>
        <fullName evidence="1">Uncharacterized protein</fullName>
    </submittedName>
</protein>